<dbReference type="Pfam" id="PF12006">
    <property type="entry name" value="DUF3500"/>
    <property type="match status" value="1"/>
</dbReference>
<keyword evidence="2" id="KW-1185">Reference proteome</keyword>
<dbReference type="InterPro" id="IPR021889">
    <property type="entry name" value="DUF3500"/>
</dbReference>
<comment type="caution">
    <text evidence="1">The sequence shown here is derived from an EMBL/GenBank/DDBJ whole genome shotgun (WGS) entry which is preliminary data.</text>
</comment>
<dbReference type="InterPro" id="IPR026444">
    <property type="entry name" value="Secre_tail"/>
</dbReference>
<sequence>MVRLGVRDIAEGTDHLLVLLPAPLLLTRGQRRGPVWQDALQTGSITKSGHIFHVGLNTDRQFPATKVGLAVSTLTAAQQQLVVEAMRPWVQDSDDATAAFLMNTYTNQLAGAYITYVGTGNLTTNGDYVRIDGPNAWIEFVCQTGVVYRSQIHYHSVWRDHARDYGGNFSGYVTVTGTLSASAAQLFSVYPNPVSAGQALQVQLTTPATAGTYTLRNALGQAVLTDSFRGNGVEVPIARMAAGMYLLSVQAEGSAPATQRVTVE</sequence>
<gene>
    <name evidence="1" type="ORF">J4E00_12920</name>
</gene>
<proteinExistence type="predicted"/>
<dbReference type="RefSeq" id="WP_208175593.1">
    <property type="nucleotide sequence ID" value="NZ_JAGETZ010000005.1"/>
</dbReference>
<reference evidence="1 2" key="1">
    <citation type="submission" date="2021-03" db="EMBL/GenBank/DDBJ databases">
        <authorList>
            <person name="Kim M.K."/>
        </authorList>
    </citation>
    <scope>NUCLEOTIDE SEQUENCE [LARGE SCALE GENOMIC DNA]</scope>
    <source>
        <strain evidence="1 2">BT442</strain>
    </source>
</reference>
<dbReference type="Proteomes" id="UP000664369">
    <property type="component" value="Unassembled WGS sequence"/>
</dbReference>
<dbReference type="EMBL" id="JAGETZ010000005">
    <property type="protein sequence ID" value="MBO2009958.1"/>
    <property type="molecule type" value="Genomic_DNA"/>
</dbReference>
<protein>
    <submittedName>
        <fullName evidence="1">DUF3500 domain-containing protein</fullName>
    </submittedName>
</protein>
<accession>A0ABS3QFE9</accession>
<evidence type="ECO:0000313" key="1">
    <source>
        <dbReference type="EMBL" id="MBO2009958.1"/>
    </source>
</evidence>
<organism evidence="1 2">
    <name type="scientific">Hymenobacter negativus</name>
    <dbReference type="NCBI Taxonomy" id="2795026"/>
    <lineage>
        <taxon>Bacteria</taxon>
        <taxon>Pseudomonadati</taxon>
        <taxon>Bacteroidota</taxon>
        <taxon>Cytophagia</taxon>
        <taxon>Cytophagales</taxon>
        <taxon>Hymenobacteraceae</taxon>
        <taxon>Hymenobacter</taxon>
    </lineage>
</organism>
<evidence type="ECO:0000313" key="2">
    <source>
        <dbReference type="Proteomes" id="UP000664369"/>
    </source>
</evidence>
<dbReference type="NCBIfam" id="TIGR04183">
    <property type="entry name" value="Por_Secre_tail"/>
    <property type="match status" value="1"/>
</dbReference>
<name>A0ABS3QFE9_9BACT</name>